<reference evidence="1 2" key="1">
    <citation type="submission" date="2012-08" db="EMBL/GenBank/DDBJ databases">
        <title>The Genome Sequence of Barnesiella intestinihominis YIT 11860.</title>
        <authorList>
            <consortium name="The Broad Institute Genome Sequencing Platform"/>
            <person name="Earl A."/>
            <person name="Ward D."/>
            <person name="Feldgarden M."/>
            <person name="Gevers D."/>
            <person name="Morotomi M."/>
            <person name="Walker B."/>
            <person name="Young S.K."/>
            <person name="Zeng Q."/>
            <person name="Gargeya S."/>
            <person name="Fitzgerald M."/>
            <person name="Haas B."/>
            <person name="Abouelleil A."/>
            <person name="Alvarado L."/>
            <person name="Arachchi H.M."/>
            <person name="Berlin A.M."/>
            <person name="Chapman S.B."/>
            <person name="Goldberg J."/>
            <person name="Griggs A."/>
            <person name="Gujja S."/>
            <person name="Hansen M."/>
            <person name="Howarth C."/>
            <person name="Imamovic A."/>
            <person name="Larimer J."/>
            <person name="McCowen C."/>
            <person name="Montmayeur A."/>
            <person name="Murphy C."/>
            <person name="Neiman D."/>
            <person name="Pearson M."/>
            <person name="Priest M."/>
            <person name="Roberts A."/>
            <person name="Saif S."/>
            <person name="Shea T."/>
            <person name="Sisk P."/>
            <person name="Sykes S."/>
            <person name="Wortman J."/>
            <person name="Nusbaum C."/>
            <person name="Birren B."/>
        </authorList>
    </citation>
    <scope>NUCLEOTIDE SEQUENCE [LARGE SCALE GENOMIC DNA]</scope>
    <source>
        <strain evidence="1 2">YIT 11860</strain>
    </source>
</reference>
<dbReference type="EMBL" id="ADLE01000017">
    <property type="protein sequence ID" value="EJZ62376.1"/>
    <property type="molecule type" value="Genomic_DNA"/>
</dbReference>
<dbReference type="SUPFAM" id="SSF53756">
    <property type="entry name" value="UDP-Glycosyltransferase/glycogen phosphorylase"/>
    <property type="match status" value="1"/>
</dbReference>
<protein>
    <recommendedName>
        <fullName evidence="3">Glycosyl transferase family 1 domain-containing protein</fullName>
    </recommendedName>
</protein>
<sequence>MNILFVYFDKTIQNDNLYVKSLCEEIRRQNGSVECSIDAFWNSTRKYDIAHIQFPEVIFKWRQPSDNGLKVLRQRIARLKSMGTKIVYTRHDAIPHYCTDKNKLELYRIVETQSNAIIHLGEYSRQEFARIYPENTARHFVIPHHIYDSCGYAFPSKLTSRNKLGLPTDKFIILTFGSYRNEEEQRLVVDAFEHLPMSDKFLLAPGFYNNCFTNRKTPIQNLLRYRTQKKKFRLDMNRALQLHEKISNTELPYYFSAADIVLIQRKEILNSGNVPMALFFHKVVAGPKFGNIGELLDLTGNPTFDLTDSHSVIEAVAHARQLANTGYGEKNAEFARQNMNTELIAQKTILCYQQIYNLTLHENPTDR</sequence>
<dbReference type="Gene3D" id="3.40.50.2000">
    <property type="entry name" value="Glycogen Phosphorylase B"/>
    <property type="match status" value="1"/>
</dbReference>
<proteinExistence type="predicted"/>
<dbReference type="AlphaFoldDB" id="K0WVV2"/>
<evidence type="ECO:0000313" key="2">
    <source>
        <dbReference type="Proteomes" id="UP000006044"/>
    </source>
</evidence>
<dbReference type="RefSeq" id="WP_008862876.1">
    <property type="nucleotide sequence ID" value="NZ_JH815206.1"/>
</dbReference>
<dbReference type="eggNOG" id="COG0438">
    <property type="taxonomic scope" value="Bacteria"/>
</dbReference>
<accession>K0WVV2</accession>
<evidence type="ECO:0000313" key="1">
    <source>
        <dbReference type="EMBL" id="EJZ62376.1"/>
    </source>
</evidence>
<gene>
    <name evidence="1" type="ORF">HMPREF9448_02495</name>
</gene>
<dbReference type="OrthoDB" id="1007434at2"/>
<name>K0WVV2_9BACT</name>
<dbReference type="STRING" id="742726.HMPREF9448_02495"/>
<comment type="caution">
    <text evidence="1">The sequence shown here is derived from an EMBL/GenBank/DDBJ whole genome shotgun (WGS) entry which is preliminary data.</text>
</comment>
<dbReference type="GeneID" id="77849683"/>
<evidence type="ECO:0008006" key="3">
    <source>
        <dbReference type="Google" id="ProtNLM"/>
    </source>
</evidence>
<keyword evidence="2" id="KW-1185">Reference proteome</keyword>
<dbReference type="HOGENOM" id="CLU_745266_0_0_10"/>
<organism evidence="1 2">
    <name type="scientific">Barnesiella intestinihominis YIT 11860</name>
    <dbReference type="NCBI Taxonomy" id="742726"/>
    <lineage>
        <taxon>Bacteria</taxon>
        <taxon>Pseudomonadati</taxon>
        <taxon>Bacteroidota</taxon>
        <taxon>Bacteroidia</taxon>
        <taxon>Bacteroidales</taxon>
        <taxon>Barnesiellaceae</taxon>
        <taxon>Barnesiella</taxon>
    </lineage>
</organism>
<dbReference type="Proteomes" id="UP000006044">
    <property type="component" value="Unassembled WGS sequence"/>
</dbReference>